<evidence type="ECO:0000256" key="4">
    <source>
        <dbReference type="ARBA" id="ARBA00023136"/>
    </source>
</evidence>
<gene>
    <name evidence="7" type="ORF">E4665_10910</name>
</gene>
<feature type="transmembrane region" description="Helical" evidence="5">
    <location>
        <begin position="279"/>
        <end position="300"/>
    </location>
</feature>
<dbReference type="InterPro" id="IPR051328">
    <property type="entry name" value="T7SS_ABC-Transporter"/>
</dbReference>
<dbReference type="Proteomes" id="UP000298347">
    <property type="component" value="Unassembled WGS sequence"/>
</dbReference>
<dbReference type="PANTHER" id="PTHR43077">
    <property type="entry name" value="TRANSPORT PERMEASE YVFS-RELATED"/>
    <property type="match status" value="1"/>
</dbReference>
<comment type="subcellular location">
    <subcellularLocation>
        <location evidence="1">Membrane</location>
        <topology evidence="1">Multi-pass membrane protein</topology>
    </subcellularLocation>
</comment>
<keyword evidence="8" id="KW-1185">Reference proteome</keyword>
<accession>A0A4Z0GNX7</accession>
<dbReference type="AlphaFoldDB" id="A0A4Z0GNX7"/>
<feature type="transmembrane region" description="Helical" evidence="5">
    <location>
        <begin position="247"/>
        <end position="267"/>
    </location>
</feature>
<evidence type="ECO:0000259" key="6">
    <source>
        <dbReference type="Pfam" id="PF12698"/>
    </source>
</evidence>
<dbReference type="GO" id="GO:0140359">
    <property type="term" value="F:ABC-type transporter activity"/>
    <property type="evidence" value="ECO:0007669"/>
    <property type="project" value="InterPro"/>
</dbReference>
<keyword evidence="2 5" id="KW-0812">Transmembrane</keyword>
<feature type="transmembrane region" description="Helical" evidence="5">
    <location>
        <begin position="12"/>
        <end position="34"/>
    </location>
</feature>
<keyword evidence="4 5" id="KW-0472">Membrane</keyword>
<feature type="transmembrane region" description="Helical" evidence="5">
    <location>
        <begin position="307"/>
        <end position="328"/>
    </location>
</feature>
<reference evidence="7 8" key="1">
    <citation type="journal article" date="2015" name="Int. J. Syst. Evol. Microbiol.">
        <title>Sporolactobacillus shoreae sp. nov. and Sporolactobacillus spathodeae sp. nov., two spore-forming lactic acid bacteria isolated from tree barks in Thailand.</title>
        <authorList>
            <person name="Thamacharoensuk T."/>
            <person name="Kitahara M."/>
            <person name="Ohkuma M."/>
            <person name="Thongchul N."/>
            <person name="Tanasupawat S."/>
        </authorList>
    </citation>
    <scope>NUCLEOTIDE SEQUENCE [LARGE SCALE GENOMIC DNA]</scope>
    <source>
        <strain evidence="7 8">BK92</strain>
    </source>
</reference>
<evidence type="ECO:0000313" key="7">
    <source>
        <dbReference type="EMBL" id="TGA97614.1"/>
    </source>
</evidence>
<evidence type="ECO:0000256" key="2">
    <source>
        <dbReference type="ARBA" id="ARBA00022692"/>
    </source>
</evidence>
<dbReference type="Pfam" id="PF12698">
    <property type="entry name" value="ABC2_membrane_3"/>
    <property type="match status" value="1"/>
</dbReference>
<evidence type="ECO:0000256" key="1">
    <source>
        <dbReference type="ARBA" id="ARBA00004141"/>
    </source>
</evidence>
<dbReference type="Gene3D" id="3.40.1710.10">
    <property type="entry name" value="abc type-2 transporter like domain"/>
    <property type="match status" value="1"/>
</dbReference>
<dbReference type="OrthoDB" id="2208410at2"/>
<evidence type="ECO:0000313" key="8">
    <source>
        <dbReference type="Proteomes" id="UP000298347"/>
    </source>
</evidence>
<evidence type="ECO:0000256" key="3">
    <source>
        <dbReference type="ARBA" id="ARBA00022989"/>
    </source>
</evidence>
<evidence type="ECO:0000256" key="5">
    <source>
        <dbReference type="SAM" id="Phobius"/>
    </source>
</evidence>
<dbReference type="InterPro" id="IPR013525">
    <property type="entry name" value="ABC2_TM"/>
</dbReference>
<proteinExistence type="predicted"/>
<dbReference type="RefSeq" id="WP_135348824.1">
    <property type="nucleotide sequence ID" value="NZ_SRJD01000012.1"/>
</dbReference>
<dbReference type="EMBL" id="SRJD01000012">
    <property type="protein sequence ID" value="TGA97614.1"/>
    <property type="molecule type" value="Genomic_DNA"/>
</dbReference>
<name>A0A4Z0GNX7_9BACL</name>
<feature type="transmembrane region" description="Helical" evidence="5">
    <location>
        <begin position="363"/>
        <end position="382"/>
    </location>
</feature>
<dbReference type="PANTHER" id="PTHR43077:SF10">
    <property type="entry name" value="TRANSPORT PERMEASE PROTEIN"/>
    <property type="match status" value="1"/>
</dbReference>
<protein>
    <submittedName>
        <fullName evidence="7">DUF3533 domain-containing protein</fullName>
    </submittedName>
</protein>
<sequence length="402" mass="44574">MKSLKQFFKYRETWLGIATAFVFMLIFFSVWMTAYNGVSDRVNQLKIGVTNQDQNMGTTIEDNLKKNLPFDVKTYQSVDTAKQEMNRRNLDMVIQIPATFSEQLQTSGRAEINYFINQANASLAKQIMEGTAQDVTSTINDNIYAYKQKVILSQLSKQLSTAVPSQELAQNISASISHAMQSLTLHSIHSSIIKTNNVSGFPATMVPLLVVLASFVGSMIMSLNLNGAAMKMRQSFNKWSVFLSRQMINVGAAVLLAVISLIFMAIFKIDLHTPLLETWAFQTLVYFSFLSLTQMFVILFGPAGMLFNILSMALQLVTSGVIVPKVMLSDFYQTLGSLLPATYVADGYYTVIFGGVSLPNDTSLLLAVSAITLLIAAVRVLFQRTQLSETSELDELTGQTEQ</sequence>
<dbReference type="GO" id="GO:0016020">
    <property type="term" value="C:membrane"/>
    <property type="evidence" value="ECO:0007669"/>
    <property type="project" value="UniProtKB-SubCell"/>
</dbReference>
<comment type="caution">
    <text evidence="7">The sequence shown here is derived from an EMBL/GenBank/DDBJ whole genome shotgun (WGS) entry which is preliminary data.</text>
</comment>
<organism evidence="7 8">
    <name type="scientific">Sporolactobacillus shoreae</name>
    <dbReference type="NCBI Taxonomy" id="1465501"/>
    <lineage>
        <taxon>Bacteria</taxon>
        <taxon>Bacillati</taxon>
        <taxon>Bacillota</taxon>
        <taxon>Bacilli</taxon>
        <taxon>Bacillales</taxon>
        <taxon>Sporolactobacillaceae</taxon>
        <taxon>Sporolactobacillus</taxon>
    </lineage>
</organism>
<keyword evidence="3 5" id="KW-1133">Transmembrane helix</keyword>
<feature type="domain" description="ABC-2 type transporter transmembrane" evidence="6">
    <location>
        <begin position="17"/>
        <end position="377"/>
    </location>
</feature>
<feature type="transmembrane region" description="Helical" evidence="5">
    <location>
        <begin position="205"/>
        <end position="226"/>
    </location>
</feature>